<dbReference type="EC" id="2.3.1.-" evidence="6"/>
<gene>
    <name evidence="6" type="ORF">MGWOODY_Clf616</name>
</gene>
<feature type="domain" description="N-acetyltransferase" evidence="5">
    <location>
        <begin position="7"/>
        <end position="201"/>
    </location>
</feature>
<dbReference type="NCBIfam" id="TIGR01575">
    <property type="entry name" value="rimI"/>
    <property type="match status" value="1"/>
</dbReference>
<evidence type="ECO:0000256" key="2">
    <source>
        <dbReference type="ARBA" id="ARBA00022490"/>
    </source>
</evidence>
<sequence length="229" mass="26010">MQEPLPVTVRRLRVEDIDQVIAIEKEAFSPLWVSSSFKRDINNKRANYLVACFDEDVPPEEILAEIDADQFGQEEKPQPPKLWSRVLGKFGFSSTDEPEEGGGAFDVAGYVSVWYQGDEAHITEIAVKETLRSRGVGELLLIGSLKAAIEYGSKVMTLEARVSNFIAHRLYQKYSFKSVGIRKAYYSDNREDAVIMTTTPIDTPEYDTLFTSLQSTYQTRWGRMAIDEY</sequence>
<evidence type="ECO:0000313" key="6">
    <source>
        <dbReference type="EMBL" id="CUV02033.1"/>
    </source>
</evidence>
<comment type="similarity">
    <text evidence="1">Belongs to the acetyltransferase family. RimI subfamily.</text>
</comment>
<evidence type="ECO:0000256" key="3">
    <source>
        <dbReference type="ARBA" id="ARBA00022679"/>
    </source>
</evidence>
<dbReference type="CDD" id="cd04301">
    <property type="entry name" value="NAT_SF"/>
    <property type="match status" value="1"/>
</dbReference>
<dbReference type="PROSITE" id="PS51186">
    <property type="entry name" value="GNAT"/>
    <property type="match status" value="1"/>
</dbReference>
<dbReference type="InterPro" id="IPR050680">
    <property type="entry name" value="YpeA/RimI_acetyltransf"/>
</dbReference>
<organism evidence="6">
    <name type="scientific">hydrothermal vent metagenome</name>
    <dbReference type="NCBI Taxonomy" id="652676"/>
    <lineage>
        <taxon>unclassified sequences</taxon>
        <taxon>metagenomes</taxon>
        <taxon>ecological metagenomes</taxon>
    </lineage>
</organism>
<name>A0A161JVA3_9ZZZZ</name>
<evidence type="ECO:0000259" key="5">
    <source>
        <dbReference type="PROSITE" id="PS51186"/>
    </source>
</evidence>
<dbReference type="PANTHER" id="PTHR43420">
    <property type="entry name" value="ACETYLTRANSFERASE"/>
    <property type="match status" value="1"/>
</dbReference>
<keyword evidence="4 6" id="KW-0012">Acyltransferase</keyword>
<dbReference type="SUPFAM" id="SSF55729">
    <property type="entry name" value="Acyl-CoA N-acyltransferases (Nat)"/>
    <property type="match status" value="1"/>
</dbReference>
<dbReference type="InterPro" id="IPR006464">
    <property type="entry name" value="AcTrfase_RimI/Ard1"/>
</dbReference>
<accession>A0A161JVA3</accession>
<keyword evidence="2" id="KW-0963">Cytoplasm</keyword>
<proteinExistence type="inferred from homology"/>
<dbReference type="Pfam" id="PF00583">
    <property type="entry name" value="Acetyltransf_1"/>
    <property type="match status" value="1"/>
</dbReference>
<dbReference type="GO" id="GO:0008080">
    <property type="term" value="F:N-acetyltransferase activity"/>
    <property type="evidence" value="ECO:0007669"/>
    <property type="project" value="InterPro"/>
</dbReference>
<evidence type="ECO:0000256" key="1">
    <source>
        <dbReference type="ARBA" id="ARBA00005395"/>
    </source>
</evidence>
<evidence type="ECO:0000256" key="4">
    <source>
        <dbReference type="ARBA" id="ARBA00023315"/>
    </source>
</evidence>
<dbReference type="PANTHER" id="PTHR43420:SF44">
    <property type="entry name" value="ACETYLTRANSFERASE YPEA"/>
    <property type="match status" value="1"/>
</dbReference>
<dbReference type="InterPro" id="IPR000182">
    <property type="entry name" value="GNAT_dom"/>
</dbReference>
<dbReference type="AlphaFoldDB" id="A0A161JVA3"/>
<keyword evidence="3 6" id="KW-0808">Transferase</keyword>
<dbReference type="Gene3D" id="3.40.630.30">
    <property type="match status" value="1"/>
</dbReference>
<reference evidence="6" key="1">
    <citation type="submission" date="2015-10" db="EMBL/GenBank/DDBJ databases">
        <authorList>
            <person name="Gilbert D.G."/>
        </authorList>
    </citation>
    <scope>NUCLEOTIDE SEQUENCE</scope>
</reference>
<dbReference type="InterPro" id="IPR016181">
    <property type="entry name" value="Acyl_CoA_acyltransferase"/>
</dbReference>
<protein>
    <submittedName>
        <fullName evidence="6">Ribosomal-protein-S18p-alanine acetyltransferase</fullName>
        <ecNumber evidence="6">2.3.1.-</ecNumber>
    </submittedName>
</protein>
<dbReference type="EMBL" id="FAXA01000168">
    <property type="protein sequence ID" value="CUV02033.1"/>
    <property type="molecule type" value="Genomic_DNA"/>
</dbReference>